<dbReference type="GO" id="GO:0008743">
    <property type="term" value="F:L-threonine 3-dehydrogenase activity"/>
    <property type="evidence" value="ECO:0007669"/>
    <property type="project" value="TreeGrafter"/>
</dbReference>
<evidence type="ECO:0000256" key="2">
    <source>
        <dbReference type="SAM" id="SignalP"/>
    </source>
</evidence>
<dbReference type="PANTHER" id="PTHR42687:SF1">
    <property type="entry name" value="L-THREONINE 3-DEHYDROGENASE, MITOCHONDRIAL"/>
    <property type="match status" value="1"/>
</dbReference>
<comment type="similarity">
    <text evidence="1">Belongs to the NAD(P)-dependent epimerase/dehydratase family.</text>
</comment>
<dbReference type="GO" id="GO:0006567">
    <property type="term" value="P:L-threonine catabolic process"/>
    <property type="evidence" value="ECO:0007669"/>
    <property type="project" value="TreeGrafter"/>
</dbReference>
<dbReference type="SUPFAM" id="SSF51735">
    <property type="entry name" value="NAD(P)-binding Rossmann-fold domains"/>
    <property type="match status" value="1"/>
</dbReference>
<feature type="domain" description="NAD-dependent epimerase/dehydratase" evidence="3">
    <location>
        <begin position="27"/>
        <end position="174"/>
    </location>
</feature>
<dbReference type="PANTHER" id="PTHR42687">
    <property type="entry name" value="L-THREONINE 3-DEHYDROGENASE"/>
    <property type="match status" value="1"/>
</dbReference>
<dbReference type="AlphaFoldDB" id="A0A9W7KZE6"/>
<dbReference type="InterPro" id="IPR036291">
    <property type="entry name" value="NAD(P)-bd_dom_sf"/>
</dbReference>
<accession>A0A9W7KZE6</accession>
<dbReference type="OrthoDB" id="16464at2759"/>
<evidence type="ECO:0000259" key="3">
    <source>
        <dbReference type="Pfam" id="PF01370"/>
    </source>
</evidence>
<dbReference type="EMBL" id="BRXW01000266">
    <property type="protein sequence ID" value="GMI16805.1"/>
    <property type="molecule type" value="Genomic_DNA"/>
</dbReference>
<dbReference type="InterPro" id="IPR001509">
    <property type="entry name" value="Epimerase_deHydtase"/>
</dbReference>
<feature type="signal peptide" evidence="2">
    <location>
        <begin position="1"/>
        <end position="20"/>
    </location>
</feature>
<feature type="chain" id="PRO_5040861808" description="NAD-dependent epimerase/dehydratase domain-containing protein" evidence="2">
    <location>
        <begin position="21"/>
        <end position="333"/>
    </location>
</feature>
<evidence type="ECO:0000256" key="1">
    <source>
        <dbReference type="ARBA" id="ARBA00007637"/>
    </source>
</evidence>
<sequence length="333" mass="36436">MIRSKNFFILLSLLLTSVSCTSDISPILIIGASGAIGTQLTKKLLDEGHQVVAGLRMTAMPDDLANHPNLTSVFGVDCRNSTSIDLLFSSHPVKTVWNLAAPLSVETSSSPTLAYDTVVTGMSRILTSMSTHNVKTILFSDSIGSYGSTSPRLHATARWLTENPTQDPGSDYGVLHRDESWGAGTTEYVLDAIKTSKENIYTYISTVPLHTYLPMIWRSDLIEGLYRLTVAEEGDLKEPENGYAISGLSFTADEVLKVIKSKVDSFGYIYNEKVVEHPAEIFARLWPDSLSGVEAERDLKGFKAKVVDLEVIVDLLLGVKTETEGGETLKEEL</sequence>
<comment type="caution">
    <text evidence="4">The sequence shown here is derived from an EMBL/GenBank/DDBJ whole genome shotgun (WGS) entry which is preliminary data.</text>
</comment>
<reference evidence="5" key="1">
    <citation type="journal article" date="2023" name="Commun. Biol.">
        <title>Genome analysis of Parmales, the sister group of diatoms, reveals the evolutionary specialization of diatoms from phago-mixotrophs to photoautotrophs.</title>
        <authorList>
            <person name="Ban H."/>
            <person name="Sato S."/>
            <person name="Yoshikawa S."/>
            <person name="Yamada K."/>
            <person name="Nakamura Y."/>
            <person name="Ichinomiya M."/>
            <person name="Sato N."/>
            <person name="Blanc-Mathieu R."/>
            <person name="Endo H."/>
            <person name="Kuwata A."/>
            <person name="Ogata H."/>
        </authorList>
    </citation>
    <scope>NUCLEOTIDE SEQUENCE [LARGE SCALE GENOMIC DNA]</scope>
    <source>
        <strain evidence="5">NIES 3700</strain>
    </source>
</reference>
<dbReference type="Gene3D" id="3.40.50.720">
    <property type="entry name" value="NAD(P)-binding Rossmann-like Domain"/>
    <property type="match status" value="2"/>
</dbReference>
<evidence type="ECO:0000313" key="4">
    <source>
        <dbReference type="EMBL" id="GMI16805.1"/>
    </source>
</evidence>
<organism evidence="4 5">
    <name type="scientific">Triparma laevis f. longispina</name>
    <dbReference type="NCBI Taxonomy" id="1714387"/>
    <lineage>
        <taxon>Eukaryota</taxon>
        <taxon>Sar</taxon>
        <taxon>Stramenopiles</taxon>
        <taxon>Ochrophyta</taxon>
        <taxon>Bolidophyceae</taxon>
        <taxon>Parmales</taxon>
        <taxon>Triparmaceae</taxon>
        <taxon>Triparma</taxon>
    </lineage>
</organism>
<name>A0A9W7KZE6_9STRA</name>
<dbReference type="PROSITE" id="PS51257">
    <property type="entry name" value="PROKAR_LIPOPROTEIN"/>
    <property type="match status" value="1"/>
</dbReference>
<dbReference type="Pfam" id="PF01370">
    <property type="entry name" value="Epimerase"/>
    <property type="match status" value="1"/>
</dbReference>
<proteinExistence type="inferred from homology"/>
<protein>
    <recommendedName>
        <fullName evidence="3">NAD-dependent epimerase/dehydratase domain-containing protein</fullName>
    </recommendedName>
</protein>
<evidence type="ECO:0000313" key="5">
    <source>
        <dbReference type="Proteomes" id="UP001165122"/>
    </source>
</evidence>
<dbReference type="Proteomes" id="UP001165122">
    <property type="component" value="Unassembled WGS sequence"/>
</dbReference>
<dbReference type="InterPro" id="IPR051225">
    <property type="entry name" value="NAD(P)_epim/dehydratase"/>
</dbReference>
<gene>
    <name evidence="4" type="ORF">TrLO_g2151</name>
</gene>
<keyword evidence="5" id="KW-1185">Reference proteome</keyword>
<keyword evidence="2" id="KW-0732">Signal</keyword>